<dbReference type="Proteomes" id="UP000286482">
    <property type="component" value="Unassembled WGS sequence"/>
</dbReference>
<feature type="binding site" evidence="1">
    <location>
        <position position="181"/>
    </location>
    <ligand>
        <name>Zn(2+)</name>
        <dbReference type="ChEBI" id="CHEBI:29105"/>
    </ligand>
</feature>
<proteinExistence type="predicted"/>
<dbReference type="OrthoDB" id="9807664at2"/>
<dbReference type="PANTHER" id="PTHR30037:SF4">
    <property type="entry name" value="DNA-3-METHYLADENINE GLYCOSYLASE I"/>
    <property type="match status" value="1"/>
</dbReference>
<dbReference type="Gene3D" id="1.10.340.30">
    <property type="entry name" value="Hypothetical protein, domain 2"/>
    <property type="match status" value="1"/>
</dbReference>
<reference evidence="2 3" key="1">
    <citation type="submission" date="2018-09" db="EMBL/GenBank/DDBJ databases">
        <authorList>
            <person name="Wang Z."/>
        </authorList>
    </citation>
    <scope>NUCLEOTIDE SEQUENCE [LARGE SCALE GENOMIC DNA]</scope>
    <source>
        <strain evidence="2 3">ALS 81</strain>
    </source>
</reference>
<feature type="binding site" evidence="1">
    <location>
        <position position="6"/>
    </location>
    <ligand>
        <name>Zn(2+)</name>
        <dbReference type="ChEBI" id="CHEBI:29105"/>
    </ligand>
</feature>
<feature type="binding site" evidence="1">
    <location>
        <position position="19"/>
    </location>
    <ligand>
        <name>Zn(2+)</name>
        <dbReference type="ChEBI" id="CHEBI:29105"/>
    </ligand>
</feature>
<keyword evidence="1" id="KW-0479">Metal-binding</keyword>
<gene>
    <name evidence="2" type="ORF">DBZ36_01490</name>
</gene>
<dbReference type="RefSeq" id="WP_120353367.1">
    <property type="nucleotide sequence ID" value="NZ_RAQO01000002.1"/>
</dbReference>
<name>A0A420ELT2_9ALTE</name>
<dbReference type="InterPro" id="IPR005019">
    <property type="entry name" value="Adenine_glyco"/>
</dbReference>
<dbReference type="EMBL" id="RAQO01000002">
    <property type="protein sequence ID" value="RKF21564.1"/>
    <property type="molecule type" value="Genomic_DNA"/>
</dbReference>
<keyword evidence="3" id="KW-1185">Reference proteome</keyword>
<dbReference type="InterPro" id="IPR011257">
    <property type="entry name" value="DNA_glycosylase"/>
</dbReference>
<comment type="caution">
    <text evidence="2">The sequence shown here is derived from an EMBL/GenBank/DDBJ whole genome shotgun (WGS) entry which is preliminary data.</text>
</comment>
<evidence type="ECO:0000256" key="1">
    <source>
        <dbReference type="PIRSR" id="PIRSR605019-1"/>
    </source>
</evidence>
<dbReference type="PANTHER" id="PTHR30037">
    <property type="entry name" value="DNA-3-METHYLADENINE GLYCOSYLASE 1"/>
    <property type="match status" value="1"/>
</dbReference>
<dbReference type="InterPro" id="IPR052891">
    <property type="entry name" value="DNA-3mA_glycosylase"/>
</dbReference>
<dbReference type="GO" id="GO:0046872">
    <property type="term" value="F:metal ion binding"/>
    <property type="evidence" value="ECO:0007669"/>
    <property type="project" value="UniProtKB-KW"/>
</dbReference>
<evidence type="ECO:0000313" key="2">
    <source>
        <dbReference type="EMBL" id="RKF21564.1"/>
    </source>
</evidence>
<sequence length="198" mass="22403">MIKQRCFSTQQDHIYNTYHDEVWGRPVYDSLQLFEKLCLDGQQAGLSWITILKKQASYEAAYANFDPKEIASFGQDQVEALMLNPGIVRNRLKINSIIKNAQAYLRLEQQGVIFSDYLWSFVGGEPRINNYQTSKDIPATSSESEAMSKALKKDGFNFVGPTICYAFMQAAGLIIELSDDCDVHNKDNLSQLLVGTRD</sequence>
<keyword evidence="1" id="KW-0862">Zinc</keyword>
<dbReference type="GO" id="GO:0008725">
    <property type="term" value="F:DNA-3-methyladenine glycosylase activity"/>
    <property type="evidence" value="ECO:0007669"/>
    <property type="project" value="InterPro"/>
</dbReference>
<accession>A0A420ELT2</accession>
<dbReference type="GO" id="GO:0006284">
    <property type="term" value="P:base-excision repair"/>
    <property type="evidence" value="ECO:0007669"/>
    <property type="project" value="InterPro"/>
</dbReference>
<organism evidence="2 3">
    <name type="scientific">Alginatibacterium sediminis</name>
    <dbReference type="NCBI Taxonomy" id="2164068"/>
    <lineage>
        <taxon>Bacteria</taxon>
        <taxon>Pseudomonadati</taxon>
        <taxon>Pseudomonadota</taxon>
        <taxon>Gammaproteobacteria</taxon>
        <taxon>Alteromonadales</taxon>
        <taxon>Alteromonadaceae</taxon>
        <taxon>Alginatibacterium</taxon>
    </lineage>
</organism>
<evidence type="ECO:0000313" key="3">
    <source>
        <dbReference type="Proteomes" id="UP000286482"/>
    </source>
</evidence>
<protein>
    <submittedName>
        <fullName evidence="2">DNA-3-methyladenine glycosylase I</fullName>
    </submittedName>
</protein>
<dbReference type="AlphaFoldDB" id="A0A420ELT2"/>
<dbReference type="SUPFAM" id="SSF48150">
    <property type="entry name" value="DNA-glycosylase"/>
    <property type="match status" value="1"/>
</dbReference>
<dbReference type="Pfam" id="PF03352">
    <property type="entry name" value="Adenine_glyco"/>
    <property type="match status" value="1"/>
</dbReference>